<dbReference type="Proteomes" id="UP001165121">
    <property type="component" value="Unassembled WGS sequence"/>
</dbReference>
<dbReference type="InterPro" id="IPR036871">
    <property type="entry name" value="PX_dom_sf"/>
</dbReference>
<reference evidence="3" key="1">
    <citation type="submission" date="2023-04" db="EMBL/GenBank/DDBJ databases">
        <title>Phytophthora fragariaefolia NBRC 109709.</title>
        <authorList>
            <person name="Ichikawa N."/>
            <person name="Sato H."/>
            <person name="Tonouchi N."/>
        </authorList>
    </citation>
    <scope>NUCLEOTIDE SEQUENCE</scope>
    <source>
        <strain evidence="3">NBRC 109709</strain>
    </source>
</reference>
<dbReference type="Gene3D" id="3.30.1520.10">
    <property type="entry name" value="Phox-like domain"/>
    <property type="match status" value="1"/>
</dbReference>
<comment type="caution">
    <text evidence="3">The sequence shown here is derived from an EMBL/GenBank/DDBJ whole genome shotgun (WGS) entry which is preliminary data.</text>
</comment>
<evidence type="ECO:0000259" key="2">
    <source>
        <dbReference type="PROSITE" id="PS50195"/>
    </source>
</evidence>
<feature type="region of interest" description="Disordered" evidence="1">
    <location>
        <begin position="112"/>
        <end position="181"/>
    </location>
</feature>
<evidence type="ECO:0000313" key="4">
    <source>
        <dbReference type="Proteomes" id="UP001165121"/>
    </source>
</evidence>
<dbReference type="AlphaFoldDB" id="A0A9W6UAK5"/>
<proteinExistence type="predicted"/>
<dbReference type="GO" id="GO:0035091">
    <property type="term" value="F:phosphatidylinositol binding"/>
    <property type="evidence" value="ECO:0007669"/>
    <property type="project" value="InterPro"/>
</dbReference>
<gene>
    <name evidence="3" type="ORF">Pfra01_000583400</name>
</gene>
<evidence type="ECO:0000256" key="1">
    <source>
        <dbReference type="SAM" id="MobiDB-lite"/>
    </source>
</evidence>
<name>A0A9W6UAK5_9STRA</name>
<dbReference type="Pfam" id="PF00787">
    <property type="entry name" value="PX"/>
    <property type="match status" value="1"/>
</dbReference>
<evidence type="ECO:0000313" key="3">
    <source>
        <dbReference type="EMBL" id="GMF28327.1"/>
    </source>
</evidence>
<accession>A0A9W6UAK5</accession>
<dbReference type="SUPFAM" id="SSF64268">
    <property type="entry name" value="PX domain"/>
    <property type="match status" value="1"/>
</dbReference>
<dbReference type="PROSITE" id="PS50195">
    <property type="entry name" value="PX"/>
    <property type="match status" value="1"/>
</dbReference>
<dbReference type="EMBL" id="BSXT01000474">
    <property type="protein sequence ID" value="GMF28327.1"/>
    <property type="molecule type" value="Genomic_DNA"/>
</dbReference>
<keyword evidence="4" id="KW-1185">Reference proteome</keyword>
<protein>
    <submittedName>
        <fullName evidence="3">Unnamed protein product</fullName>
    </submittedName>
</protein>
<sequence length="416" mass="45535">MKSISAHVTGFYHASFHAYTTEVSVDGHRWRLGLRYSKFHEFYDQLLLRDKTFHAEFPPKGTLFFSPKPEERQDQLESFLQHVLDHFAMRGHPADIEELLCDLLKVPRHLRSPEHEDDNVSTSTESVLDEPMHEPPSSSDSFGSEAEQAEHKKALQSVEAEAKDAAASEAAEQDDEPAAAKKVETVATPELVQSPVVEARPVEEAETTIAHEDAVTIVETPAPAGQEEVAEVENEKSDAVMEQEIEKEEQPEKEQVVETVELADTEEVAIAEQVAEKTEPADTEEVLIAEQVAAVPPEKAAAEVVAELKAEKPEVALPEQPVTGPVAKPVAQVEEAPAPPQPPFAKTLADPVVDAAPKEEAVAEEKELAVSGGASSWLAAYLPKSLLAFVRRRCLKKTSLVVLCVALLLPMVLARR</sequence>
<feature type="domain" description="PX" evidence="2">
    <location>
        <begin position="1"/>
        <end position="110"/>
    </location>
</feature>
<dbReference type="OrthoDB" id="430293at2759"/>
<dbReference type="CDD" id="cd06093">
    <property type="entry name" value="PX_domain"/>
    <property type="match status" value="1"/>
</dbReference>
<dbReference type="InterPro" id="IPR001683">
    <property type="entry name" value="PX_dom"/>
</dbReference>
<organism evidence="3 4">
    <name type="scientific">Phytophthora fragariaefolia</name>
    <dbReference type="NCBI Taxonomy" id="1490495"/>
    <lineage>
        <taxon>Eukaryota</taxon>
        <taxon>Sar</taxon>
        <taxon>Stramenopiles</taxon>
        <taxon>Oomycota</taxon>
        <taxon>Peronosporomycetes</taxon>
        <taxon>Peronosporales</taxon>
        <taxon>Peronosporaceae</taxon>
        <taxon>Phytophthora</taxon>
    </lineage>
</organism>